<name>A0A6G1LYZ2_ORBOL</name>
<feature type="domain" description="CMP/dCMP-type deaminase" evidence="1">
    <location>
        <begin position="20"/>
        <end position="163"/>
    </location>
</feature>
<dbReference type="Proteomes" id="UP000614610">
    <property type="component" value="Unassembled WGS sequence"/>
</dbReference>
<evidence type="ECO:0000313" key="2">
    <source>
        <dbReference type="EMBL" id="KAF3197190.1"/>
    </source>
</evidence>
<organism evidence="3 5">
    <name type="scientific">Orbilia oligospora</name>
    <name type="common">Nematode-trapping fungus</name>
    <name type="synonym">Arthrobotrys oligospora</name>
    <dbReference type="NCBI Taxonomy" id="2813651"/>
    <lineage>
        <taxon>Eukaryota</taxon>
        <taxon>Fungi</taxon>
        <taxon>Dikarya</taxon>
        <taxon>Ascomycota</taxon>
        <taxon>Pezizomycotina</taxon>
        <taxon>Orbiliomycetes</taxon>
        <taxon>Orbiliales</taxon>
        <taxon>Orbiliaceae</taxon>
        <taxon>Orbilia</taxon>
    </lineage>
</organism>
<dbReference type="AlphaFoldDB" id="A0A6G1LYZ2"/>
<comment type="caution">
    <text evidence="3">The sequence shown here is derived from an EMBL/GenBank/DDBJ whole genome shotgun (WGS) entry which is preliminary data.</text>
</comment>
<evidence type="ECO:0000259" key="1">
    <source>
        <dbReference type="PROSITE" id="PS51747"/>
    </source>
</evidence>
<dbReference type="Gene3D" id="3.40.140.10">
    <property type="entry name" value="Cytidine Deaminase, domain 2"/>
    <property type="match status" value="1"/>
</dbReference>
<sequence>MQAEAPHEASMLQPVDFDDDDPRFFMQLALDEAKKCIPSQTAFSVGAVLVDNTVRPYKILATGFSRELEGNTHAEEVCFTKLMKETPLPGYEKEYTIYTTMEPCSERLSGKKPCVDRIIDFGRVSTVYVGCQEPSTFVTENTATSKLAERGIRYLLVDGMGSECRNVATKGHLDSPSGTDFK</sequence>
<proteinExistence type="predicted"/>
<dbReference type="Proteomes" id="UP000483672">
    <property type="component" value="Unassembled WGS sequence"/>
</dbReference>
<dbReference type="SUPFAM" id="SSF53927">
    <property type="entry name" value="Cytidine deaminase-like"/>
    <property type="match status" value="1"/>
</dbReference>
<accession>A0A6G1LYZ2</accession>
<dbReference type="EMBL" id="WIWS01000206">
    <property type="protein sequence ID" value="KAF3198494.1"/>
    <property type="molecule type" value="Genomic_DNA"/>
</dbReference>
<reference evidence="5 6" key="1">
    <citation type="submission" date="2019-06" db="EMBL/GenBank/DDBJ databases">
        <authorList>
            <person name="Palmer J.M."/>
        </authorList>
    </citation>
    <scope>NUCLEOTIDE SEQUENCE [LARGE SCALE GENOMIC DNA]</scope>
    <source>
        <strain evidence="3 5">TWF106</strain>
        <strain evidence="4 6">TWF191</strain>
        <strain evidence="2">TWF679</strain>
    </source>
</reference>
<dbReference type="InterPro" id="IPR002125">
    <property type="entry name" value="CMP_dCMP_dom"/>
</dbReference>
<dbReference type="PANTHER" id="PTHR11079:SF162">
    <property type="entry name" value="RIBOFLAVIN BIOSYNTHESIS PROTEIN PYRD, CHLOROPLASTIC"/>
    <property type="match status" value="1"/>
</dbReference>
<evidence type="ECO:0000313" key="3">
    <source>
        <dbReference type="EMBL" id="KAF3198494.1"/>
    </source>
</evidence>
<dbReference type="EMBL" id="WIPF01000191">
    <property type="protein sequence ID" value="KAF3200699.1"/>
    <property type="molecule type" value="Genomic_DNA"/>
</dbReference>
<evidence type="ECO:0000313" key="6">
    <source>
        <dbReference type="Proteomes" id="UP000483672"/>
    </source>
</evidence>
<dbReference type="OrthoDB" id="424794at2759"/>
<gene>
    <name evidence="3" type="ORF">TWF106_004566</name>
    <name evidence="4" type="ORF">TWF191_003679</name>
    <name evidence="2" type="ORF">TWF679_003517</name>
</gene>
<dbReference type="InterPro" id="IPR016193">
    <property type="entry name" value="Cytidine_deaminase-like"/>
</dbReference>
<evidence type="ECO:0000313" key="5">
    <source>
        <dbReference type="Proteomes" id="UP000472727"/>
    </source>
</evidence>
<protein>
    <recommendedName>
        <fullName evidence="1">CMP/dCMP-type deaminase domain-containing protein</fullName>
    </recommendedName>
</protein>
<evidence type="ECO:0000313" key="4">
    <source>
        <dbReference type="EMBL" id="KAF3200699.1"/>
    </source>
</evidence>
<dbReference type="GO" id="GO:0006139">
    <property type="term" value="P:nucleobase-containing compound metabolic process"/>
    <property type="evidence" value="ECO:0007669"/>
    <property type="project" value="UniProtKB-ARBA"/>
</dbReference>
<dbReference type="Proteomes" id="UP000472727">
    <property type="component" value="Unassembled WGS sequence"/>
</dbReference>
<dbReference type="GO" id="GO:0008835">
    <property type="term" value="F:diaminohydroxyphosphoribosylaminopyrimidine deaminase activity"/>
    <property type="evidence" value="ECO:0007669"/>
    <property type="project" value="TreeGrafter"/>
</dbReference>
<dbReference type="EMBL" id="WIWT01000174">
    <property type="protein sequence ID" value="KAF3197190.1"/>
    <property type="molecule type" value="Genomic_DNA"/>
</dbReference>
<dbReference type="Pfam" id="PF18785">
    <property type="entry name" value="Inv-AAD"/>
    <property type="match status" value="1"/>
</dbReference>
<dbReference type="PANTHER" id="PTHR11079">
    <property type="entry name" value="CYTOSINE DEAMINASE FAMILY MEMBER"/>
    <property type="match status" value="1"/>
</dbReference>
<dbReference type="PROSITE" id="PS51747">
    <property type="entry name" value="CYT_DCMP_DEAMINASES_2"/>
    <property type="match status" value="1"/>
</dbReference>